<sequence>VTETDEVGTTRLVSLEVADDAVYRTSKAQMWEGRLALAAVVNLDIARVGASDLVTVDTKHGPITWSLKNGQQLIDAIQIQRA</sequence>
<evidence type="ECO:0000313" key="1">
    <source>
        <dbReference type="EMBL" id="SUZ75993.1"/>
    </source>
</evidence>
<reference evidence="1" key="1">
    <citation type="submission" date="2018-05" db="EMBL/GenBank/DDBJ databases">
        <authorList>
            <person name="Lanie J.A."/>
            <person name="Ng W.-L."/>
            <person name="Kazmierczak K.M."/>
            <person name="Andrzejewski T.M."/>
            <person name="Davidsen T.M."/>
            <person name="Wayne K.J."/>
            <person name="Tettelin H."/>
            <person name="Glass J.I."/>
            <person name="Rusch D."/>
            <person name="Podicherti R."/>
            <person name="Tsui H.-C.T."/>
            <person name="Winkler M.E."/>
        </authorList>
    </citation>
    <scope>NUCLEOTIDE SEQUENCE</scope>
</reference>
<gene>
    <name evidence="1" type="ORF">METZ01_LOCUS28847</name>
</gene>
<organism evidence="1">
    <name type="scientific">marine metagenome</name>
    <dbReference type="NCBI Taxonomy" id="408172"/>
    <lineage>
        <taxon>unclassified sequences</taxon>
        <taxon>metagenomes</taxon>
        <taxon>ecological metagenomes</taxon>
    </lineage>
</organism>
<feature type="non-terminal residue" evidence="1">
    <location>
        <position position="1"/>
    </location>
</feature>
<accession>A0A381QE97</accession>
<protein>
    <submittedName>
        <fullName evidence="1">Uncharacterized protein</fullName>
    </submittedName>
</protein>
<dbReference type="EMBL" id="UINC01001261">
    <property type="protein sequence ID" value="SUZ75993.1"/>
    <property type="molecule type" value="Genomic_DNA"/>
</dbReference>
<proteinExistence type="predicted"/>
<dbReference type="AlphaFoldDB" id="A0A381QE97"/>
<name>A0A381QE97_9ZZZZ</name>